<dbReference type="HAMAP" id="MF_02204">
    <property type="entry name" value="Pal"/>
    <property type="match status" value="1"/>
</dbReference>
<dbReference type="InterPro" id="IPR036737">
    <property type="entry name" value="OmpA-like_sf"/>
</dbReference>
<dbReference type="EMBL" id="DSZU01000130">
    <property type="protein sequence ID" value="HGV55830.1"/>
    <property type="molecule type" value="Genomic_DNA"/>
</dbReference>
<dbReference type="PROSITE" id="PS51257">
    <property type="entry name" value="PROKAR_LIPOPROTEIN"/>
    <property type="match status" value="1"/>
</dbReference>
<evidence type="ECO:0000256" key="4">
    <source>
        <dbReference type="ARBA" id="ARBA00023139"/>
    </source>
</evidence>
<organism evidence="11">
    <name type="scientific">Caldimicrobium thiodismutans</name>
    <dbReference type="NCBI Taxonomy" id="1653476"/>
    <lineage>
        <taxon>Bacteria</taxon>
        <taxon>Pseudomonadati</taxon>
        <taxon>Thermodesulfobacteriota</taxon>
        <taxon>Thermodesulfobacteria</taxon>
        <taxon>Thermodesulfobacteriales</taxon>
        <taxon>Thermodesulfobacteriaceae</taxon>
        <taxon>Caldimicrobium</taxon>
    </lineage>
</organism>
<proteinExistence type="inferred from homology"/>
<dbReference type="InterPro" id="IPR006664">
    <property type="entry name" value="OMP_bac"/>
</dbReference>
<keyword evidence="1" id="KW-0132">Cell division</keyword>
<feature type="chain" id="PRO_5032832443" description="Peptidoglycan-associated lipoprotein" evidence="9">
    <location>
        <begin position="21"/>
        <end position="193"/>
    </location>
</feature>
<dbReference type="SUPFAM" id="SSF103088">
    <property type="entry name" value="OmpA-like"/>
    <property type="match status" value="1"/>
</dbReference>
<keyword evidence="2 8" id="KW-0732">Signal</keyword>
<protein>
    <recommendedName>
        <fullName evidence="8">Peptidoglycan-associated lipoprotein</fullName>
        <shortName evidence="8">PAL</shortName>
    </recommendedName>
</protein>
<dbReference type="InterPro" id="IPR014169">
    <property type="entry name" value="Pal_lipo_C"/>
</dbReference>
<accession>A0A832GNV5</accession>
<keyword evidence="7" id="KW-0131">Cell cycle</keyword>
<evidence type="ECO:0000256" key="2">
    <source>
        <dbReference type="ARBA" id="ARBA00022729"/>
    </source>
</evidence>
<evidence type="ECO:0000256" key="5">
    <source>
        <dbReference type="ARBA" id="ARBA00023237"/>
    </source>
</evidence>
<evidence type="ECO:0000259" key="10">
    <source>
        <dbReference type="PROSITE" id="PS51123"/>
    </source>
</evidence>
<evidence type="ECO:0000256" key="1">
    <source>
        <dbReference type="ARBA" id="ARBA00022618"/>
    </source>
</evidence>
<evidence type="ECO:0000256" key="9">
    <source>
        <dbReference type="SAM" id="SignalP"/>
    </source>
</evidence>
<sequence>MMKKLILFSLMIVLSSCAKKEVPPVVEQPKVAPKMEEKKEIPRIEKKEEIELSKILGEEKEGKQKIEAAQKEDWERWKLYGRSTPPLLAIFFDYDDFSIREDMWDRLKKNVRYLMENPQAKVELQGNCDERGTNEYNMALGMKRALEVKKVLVKLGIEENRINVISFGEEKPLCKVSDESCWAINRRVDFVIK</sequence>
<dbReference type="InterPro" id="IPR039001">
    <property type="entry name" value="Pal"/>
</dbReference>
<dbReference type="GO" id="GO:0009279">
    <property type="term" value="C:cell outer membrane"/>
    <property type="evidence" value="ECO:0007669"/>
    <property type="project" value="UniProtKB-SubCell"/>
</dbReference>
<evidence type="ECO:0000313" key="11">
    <source>
        <dbReference type="EMBL" id="HGV55830.1"/>
    </source>
</evidence>
<gene>
    <name evidence="8 11" type="primary">pal</name>
    <name evidence="11" type="ORF">ENT73_07125</name>
</gene>
<evidence type="ECO:0000256" key="6">
    <source>
        <dbReference type="ARBA" id="ARBA00023288"/>
    </source>
</evidence>
<name>A0A832GNV5_9BACT</name>
<keyword evidence="4 8" id="KW-0564">Palmitate</keyword>
<feature type="domain" description="OmpA-like" evidence="10">
    <location>
        <begin position="80"/>
        <end position="193"/>
    </location>
</feature>
<keyword evidence="5 8" id="KW-0998">Cell outer membrane</keyword>
<comment type="caution">
    <text evidence="11">The sequence shown here is derived from an EMBL/GenBank/DDBJ whole genome shotgun (WGS) entry which is preliminary data.</text>
</comment>
<comment type="subcellular location">
    <subcellularLocation>
        <location evidence="8">Cell outer membrane</location>
        <topology evidence="8">Lipid-anchor</topology>
    </subcellularLocation>
</comment>
<dbReference type="Pfam" id="PF00691">
    <property type="entry name" value="OmpA"/>
    <property type="match status" value="1"/>
</dbReference>
<comment type="similarity">
    <text evidence="8">Belongs to the Pal lipoprotein family.</text>
</comment>
<dbReference type="PROSITE" id="PS51123">
    <property type="entry name" value="OMPA_2"/>
    <property type="match status" value="1"/>
</dbReference>
<dbReference type="CDD" id="cd07185">
    <property type="entry name" value="OmpA_C-like"/>
    <property type="match status" value="1"/>
</dbReference>
<dbReference type="InterPro" id="IPR006665">
    <property type="entry name" value="OmpA-like"/>
</dbReference>
<dbReference type="Gene3D" id="3.30.1330.60">
    <property type="entry name" value="OmpA-like domain"/>
    <property type="match status" value="1"/>
</dbReference>
<dbReference type="PANTHER" id="PTHR30329">
    <property type="entry name" value="STATOR ELEMENT OF FLAGELLAR MOTOR COMPLEX"/>
    <property type="match status" value="1"/>
</dbReference>
<dbReference type="AlphaFoldDB" id="A0A832GNV5"/>
<keyword evidence="6 8" id="KW-0449">Lipoprotein</keyword>
<dbReference type="InterPro" id="IPR050330">
    <property type="entry name" value="Bact_OuterMem_StrucFunc"/>
</dbReference>
<evidence type="ECO:0000256" key="8">
    <source>
        <dbReference type="HAMAP-Rule" id="MF_02204"/>
    </source>
</evidence>
<feature type="signal peptide" evidence="9">
    <location>
        <begin position="1"/>
        <end position="20"/>
    </location>
</feature>
<dbReference type="NCBIfam" id="TIGR02802">
    <property type="entry name" value="Pal_lipo"/>
    <property type="match status" value="1"/>
</dbReference>
<evidence type="ECO:0000256" key="3">
    <source>
        <dbReference type="ARBA" id="ARBA00023136"/>
    </source>
</evidence>
<evidence type="ECO:0000256" key="7">
    <source>
        <dbReference type="ARBA" id="ARBA00023306"/>
    </source>
</evidence>
<dbReference type="PRINTS" id="PR01021">
    <property type="entry name" value="OMPADOMAIN"/>
</dbReference>
<dbReference type="GO" id="GO:0051301">
    <property type="term" value="P:cell division"/>
    <property type="evidence" value="ECO:0007669"/>
    <property type="project" value="UniProtKB-KW"/>
</dbReference>
<reference evidence="11" key="1">
    <citation type="journal article" date="2020" name="mSystems">
        <title>Genome- and Community-Level Interaction Insights into Carbon Utilization and Element Cycling Functions of Hydrothermarchaeota in Hydrothermal Sediment.</title>
        <authorList>
            <person name="Zhou Z."/>
            <person name="Liu Y."/>
            <person name="Xu W."/>
            <person name="Pan J."/>
            <person name="Luo Z.H."/>
            <person name="Li M."/>
        </authorList>
    </citation>
    <scope>NUCLEOTIDE SEQUENCE [LARGE SCALE GENOMIC DNA]</scope>
    <source>
        <strain evidence="11">SpSt-605</strain>
    </source>
</reference>
<dbReference type="PANTHER" id="PTHR30329:SF21">
    <property type="entry name" value="LIPOPROTEIN YIAD-RELATED"/>
    <property type="match status" value="1"/>
</dbReference>
<keyword evidence="3 8" id="KW-0472">Membrane</keyword>